<dbReference type="GO" id="GO:0016874">
    <property type="term" value="F:ligase activity"/>
    <property type="evidence" value="ECO:0007669"/>
    <property type="project" value="UniProtKB-KW"/>
</dbReference>
<proteinExistence type="predicted"/>
<feature type="region of interest" description="Disordered" evidence="5">
    <location>
        <begin position="342"/>
        <end position="367"/>
    </location>
</feature>
<sequence length="764" mass="83176">MHSRPGQEINPVDFCSLCLSLARGIDFAVANNEVPPVVQDLPSILKQVCQHRNDLFLQAAIMVLMISVKVGAIFCSPGDVNLVSSNSRSIISTVMSRFYPLMKMGQILAALEVKPGYGAYVIDFHISKSTPHSAQEKIRLFVAQADNIETSTCIISPQLVNFLLNGKGVERRTNVLVDTGPQLPTNVTGLLKYGTNILQVVGEFNGSYIIVVAFMSETPLPDSSALQDYVWPNATKPDPDSDIIEGPSRISLNCPISYTRIRTPVKGLSCKHIQCFDFSNFVDINLRRPSWRCPHCNQHVCYTDIRVDQNMVKVLGEVGHNVTDVIMSDDGSWKAVLESDNDMNRQPKKTSNWEQEGNVAHTPITPSTALPNVVDLTGDDKRDAVAFSDIEDTKPFQATVQAQPVTSDIIMTSEINQLDDDVWSFPAITNVTSPALNNTPAMMMSPVITDAVSPSLSCNIGDLGNSSLNNEYRGMTQIPRHVNRTLQALPAPVQILNRQQRPRPALSAAISIASGIAADVSPSMGPTLNTTTNQMGRQLQSPIYMNLHQGWNGLFSSCQSVQQQVAGLPTSSQLTGTFQGPSGSQNLHQQQAFHAPQIRSQSPTLRLSSPLPRTQAQQPQVGVGNTVGTPNSQNAMFTAAQQLNHMARQPPLVPVQFPTSRQHPVNTNLVRTPAMEQRANLGGVQVRAVSGTNSVELPSEESWRPTGRMRGSLSGRPFPAALRDLMIQPTQATRQVQASVPSYTTSMPSCVSSTFPAFPGNTRS</sequence>
<name>A0A2P2IUV4_RHIMU</name>
<dbReference type="GO" id="GO:0016925">
    <property type="term" value="P:protein sumoylation"/>
    <property type="evidence" value="ECO:0007669"/>
    <property type="project" value="TreeGrafter"/>
</dbReference>
<feature type="domain" description="SP-RING-type" evidence="6">
    <location>
        <begin position="239"/>
        <end position="320"/>
    </location>
</feature>
<dbReference type="PANTHER" id="PTHR10782">
    <property type="entry name" value="ZINC FINGER MIZ DOMAIN-CONTAINING PROTEIN"/>
    <property type="match status" value="1"/>
</dbReference>
<organism evidence="7">
    <name type="scientific">Rhizophora mucronata</name>
    <name type="common">Asiatic mangrove</name>
    <dbReference type="NCBI Taxonomy" id="61149"/>
    <lineage>
        <taxon>Eukaryota</taxon>
        <taxon>Viridiplantae</taxon>
        <taxon>Streptophyta</taxon>
        <taxon>Embryophyta</taxon>
        <taxon>Tracheophyta</taxon>
        <taxon>Spermatophyta</taxon>
        <taxon>Magnoliopsida</taxon>
        <taxon>eudicotyledons</taxon>
        <taxon>Gunneridae</taxon>
        <taxon>Pentapetalae</taxon>
        <taxon>rosids</taxon>
        <taxon>fabids</taxon>
        <taxon>Malpighiales</taxon>
        <taxon>Rhizophoraceae</taxon>
        <taxon>Rhizophora</taxon>
    </lineage>
</organism>
<dbReference type="AlphaFoldDB" id="A0A2P2IUV4"/>
<reference evidence="7" key="1">
    <citation type="submission" date="2018-02" db="EMBL/GenBank/DDBJ databases">
        <title>Rhizophora mucronata_Transcriptome.</title>
        <authorList>
            <person name="Meera S.P."/>
            <person name="Sreeshan A."/>
            <person name="Augustine A."/>
        </authorList>
    </citation>
    <scope>NUCLEOTIDE SEQUENCE</scope>
    <source>
        <tissue evidence="7">Leaf</tissue>
    </source>
</reference>
<dbReference type="Gene3D" id="3.30.40.10">
    <property type="entry name" value="Zinc/RING finger domain, C3HC4 (zinc finger)"/>
    <property type="match status" value="1"/>
</dbReference>
<evidence type="ECO:0000313" key="7">
    <source>
        <dbReference type="EMBL" id="MBW85015.1"/>
    </source>
</evidence>
<dbReference type="GO" id="GO:0061665">
    <property type="term" value="F:SUMO ligase activity"/>
    <property type="evidence" value="ECO:0007669"/>
    <property type="project" value="TreeGrafter"/>
</dbReference>
<keyword evidence="2 4" id="KW-0863">Zinc-finger</keyword>
<keyword evidence="7" id="KW-0436">Ligase</keyword>
<evidence type="ECO:0000259" key="6">
    <source>
        <dbReference type="PROSITE" id="PS51044"/>
    </source>
</evidence>
<evidence type="ECO:0000256" key="2">
    <source>
        <dbReference type="ARBA" id="ARBA00022771"/>
    </source>
</evidence>
<evidence type="ECO:0000256" key="4">
    <source>
        <dbReference type="PROSITE-ProRule" id="PRU00452"/>
    </source>
</evidence>
<evidence type="ECO:0000256" key="3">
    <source>
        <dbReference type="ARBA" id="ARBA00022833"/>
    </source>
</evidence>
<dbReference type="Pfam" id="PF02891">
    <property type="entry name" value="zf-MIZ"/>
    <property type="match status" value="1"/>
</dbReference>
<protein>
    <submittedName>
        <fullName evidence="7">E3 SUMO-protein ligase SIZ2-like isoform X2</fullName>
    </submittedName>
</protein>
<dbReference type="InterPro" id="IPR004181">
    <property type="entry name" value="Znf_MIZ"/>
</dbReference>
<dbReference type="PROSITE" id="PS51044">
    <property type="entry name" value="ZF_SP_RING"/>
    <property type="match status" value="1"/>
</dbReference>
<dbReference type="GO" id="GO:0000785">
    <property type="term" value="C:chromatin"/>
    <property type="evidence" value="ECO:0007669"/>
    <property type="project" value="TreeGrafter"/>
</dbReference>
<accession>A0A2P2IUV4</accession>
<dbReference type="InterPro" id="IPR013083">
    <property type="entry name" value="Znf_RING/FYVE/PHD"/>
</dbReference>
<evidence type="ECO:0000256" key="1">
    <source>
        <dbReference type="ARBA" id="ARBA00022723"/>
    </source>
</evidence>
<feature type="region of interest" description="Disordered" evidence="5">
    <location>
        <begin position="592"/>
        <end position="622"/>
    </location>
</feature>
<dbReference type="PANTHER" id="PTHR10782:SF4">
    <property type="entry name" value="TONALLI, ISOFORM E"/>
    <property type="match status" value="1"/>
</dbReference>
<keyword evidence="3" id="KW-0862">Zinc</keyword>
<dbReference type="GO" id="GO:0008270">
    <property type="term" value="F:zinc ion binding"/>
    <property type="evidence" value="ECO:0007669"/>
    <property type="project" value="UniProtKB-KW"/>
</dbReference>
<evidence type="ECO:0000256" key="5">
    <source>
        <dbReference type="SAM" id="MobiDB-lite"/>
    </source>
</evidence>
<feature type="compositionally biased region" description="Polar residues" evidence="5">
    <location>
        <begin position="592"/>
        <end position="620"/>
    </location>
</feature>
<dbReference type="CDD" id="cd16650">
    <property type="entry name" value="SP-RING_PIAS-like"/>
    <property type="match status" value="1"/>
</dbReference>
<keyword evidence="1" id="KW-0479">Metal-binding</keyword>
<dbReference type="EMBL" id="GGEC01004532">
    <property type="protein sequence ID" value="MBW85015.1"/>
    <property type="molecule type" value="Transcribed_RNA"/>
</dbReference>